<name>A0ABP9L3X7_9RHOB</name>
<accession>A0ABP9L3X7</accession>
<dbReference type="Pfam" id="PF14279">
    <property type="entry name" value="HNH_5"/>
    <property type="match status" value="1"/>
</dbReference>
<organism evidence="2 3">
    <name type="scientific">[Roseibacterium] beibuensis</name>
    <dbReference type="NCBI Taxonomy" id="1193142"/>
    <lineage>
        <taxon>Bacteria</taxon>
        <taxon>Pseudomonadati</taxon>
        <taxon>Pseudomonadota</taxon>
        <taxon>Alphaproteobacteria</taxon>
        <taxon>Rhodobacterales</taxon>
        <taxon>Roseobacteraceae</taxon>
        <taxon>Roseicyclus</taxon>
    </lineage>
</organism>
<protein>
    <recommendedName>
        <fullName evidence="1">HNH endonuclease 5 domain-containing protein</fullName>
    </recommendedName>
</protein>
<sequence length="401" mass="44313">MSVERECIYCGNTKEAAEFSQEHIWPDALGGDYLPGFWQTNDVCQSCNNMSGVFVDGGFIKSFAITGERANDALSYLSPDQPTGVLPLIYLGVVQNVRPAEGEVIDYWVCAPGANVLHIRMEEKEDTWNAYAGGDPRRGSKKSKAGRVILSLTSPEPYWVCTSLRSVLQHFPKAKRFVTNLELPANASKFQELDPFDAQQADDLRIVRELEGLRERGENVHIQVAIDLHADGRFLAKVALAVGYRLFGHDFISTDYAKELRKGFREADPEKRFQLNIHGSGYLRGINLGPVNDQLRWPGGWQLALHLLSDKLALVATAPTGRVMCVQVTDDISLLDRLGSEYRDGVCWVTVPPAQTAAGPLPYPEYIAHMIGAKRAPSLTALEALRGDPSMLPKSGLEEAE</sequence>
<proteinExistence type="predicted"/>
<evidence type="ECO:0000313" key="2">
    <source>
        <dbReference type="EMBL" id="GAA5070542.1"/>
    </source>
</evidence>
<dbReference type="EMBL" id="BAABHW010000002">
    <property type="protein sequence ID" value="GAA5070542.1"/>
    <property type="molecule type" value="Genomic_DNA"/>
</dbReference>
<keyword evidence="3" id="KW-1185">Reference proteome</keyword>
<evidence type="ECO:0000313" key="3">
    <source>
        <dbReference type="Proteomes" id="UP001499910"/>
    </source>
</evidence>
<dbReference type="InterPro" id="IPR029471">
    <property type="entry name" value="HNH_5"/>
</dbReference>
<comment type="caution">
    <text evidence="2">The sequence shown here is derived from an EMBL/GenBank/DDBJ whole genome shotgun (WGS) entry which is preliminary data.</text>
</comment>
<dbReference type="RefSeq" id="WP_259549914.1">
    <property type="nucleotide sequence ID" value="NZ_BAABHW010000002.1"/>
</dbReference>
<evidence type="ECO:0000259" key="1">
    <source>
        <dbReference type="Pfam" id="PF14279"/>
    </source>
</evidence>
<feature type="domain" description="HNH endonuclease 5" evidence="1">
    <location>
        <begin position="7"/>
        <end position="63"/>
    </location>
</feature>
<gene>
    <name evidence="2" type="ORF">GCM10023209_13370</name>
</gene>
<dbReference type="Proteomes" id="UP001499910">
    <property type="component" value="Unassembled WGS sequence"/>
</dbReference>
<reference evidence="3" key="1">
    <citation type="journal article" date="2019" name="Int. J. Syst. Evol. Microbiol.">
        <title>The Global Catalogue of Microorganisms (GCM) 10K type strain sequencing project: providing services to taxonomists for standard genome sequencing and annotation.</title>
        <authorList>
            <consortium name="The Broad Institute Genomics Platform"/>
            <consortium name="The Broad Institute Genome Sequencing Center for Infectious Disease"/>
            <person name="Wu L."/>
            <person name="Ma J."/>
        </authorList>
    </citation>
    <scope>NUCLEOTIDE SEQUENCE [LARGE SCALE GENOMIC DNA]</scope>
    <source>
        <strain evidence="3">JCM 18015</strain>
    </source>
</reference>